<dbReference type="PATRIC" id="fig|1641389.3.peg.463"/>
<dbReference type="PRINTS" id="PR00149">
    <property type="entry name" value="FUMRATELYASE"/>
</dbReference>
<evidence type="ECO:0000313" key="8">
    <source>
        <dbReference type="Proteomes" id="UP000053904"/>
    </source>
</evidence>
<dbReference type="Gene3D" id="1.10.40.30">
    <property type="entry name" value="Fumarase/aspartase (C-terminal domain)"/>
    <property type="match status" value="1"/>
</dbReference>
<dbReference type="AlphaFoldDB" id="A0A101HIC0"/>
<dbReference type="Gene3D" id="1.20.200.10">
    <property type="entry name" value="Fumarase/aspartase (Central domain)"/>
    <property type="match status" value="1"/>
</dbReference>
<feature type="domain" description="Adenylosuccinate lyase PurB C-terminal" evidence="6">
    <location>
        <begin position="335"/>
        <end position="448"/>
    </location>
</feature>
<evidence type="ECO:0000256" key="4">
    <source>
        <dbReference type="ARBA" id="ARBA00025012"/>
    </source>
</evidence>
<dbReference type="Pfam" id="PF00206">
    <property type="entry name" value="Lyase_1"/>
    <property type="match status" value="1"/>
</dbReference>
<dbReference type="EMBL" id="LGGO01000041">
    <property type="protein sequence ID" value="KUK77356.1"/>
    <property type="molecule type" value="Genomic_DNA"/>
</dbReference>
<reference evidence="8" key="1">
    <citation type="journal article" date="2015" name="MBio">
        <title>Genome-Resolved Metagenomic Analysis Reveals Roles for Candidate Phyla and Other Microbial Community Members in Biogeochemical Transformations in Oil Reservoirs.</title>
        <authorList>
            <person name="Hu P."/>
            <person name="Tom L."/>
            <person name="Singh A."/>
            <person name="Thomas B.C."/>
            <person name="Baker B.J."/>
            <person name="Piceno Y.M."/>
            <person name="Andersen G.L."/>
            <person name="Banfield J.F."/>
        </authorList>
    </citation>
    <scope>NUCLEOTIDE SEQUENCE [LARGE SCALE GENOMIC DNA]</scope>
</reference>
<dbReference type="PANTHER" id="PTHR43411:SF1">
    <property type="entry name" value="ADENYLOSUCCINATE LYASE"/>
    <property type="match status" value="1"/>
</dbReference>
<comment type="caution">
    <text evidence="7">The sequence shown here is derived from an EMBL/GenBank/DDBJ whole genome shotgun (WGS) entry which is preliminary data.</text>
</comment>
<dbReference type="NCBIfam" id="NF006764">
    <property type="entry name" value="PRK09285.1"/>
    <property type="match status" value="1"/>
</dbReference>
<dbReference type="GO" id="GO:0004018">
    <property type="term" value="F:N6-(1,2-dicarboxyethyl)AMP AMP-lyase (fumarate-forming) activity"/>
    <property type="evidence" value="ECO:0007669"/>
    <property type="project" value="InterPro"/>
</dbReference>
<dbReference type="InterPro" id="IPR024083">
    <property type="entry name" value="Fumarase/histidase_N"/>
</dbReference>
<dbReference type="SUPFAM" id="SSF48557">
    <property type="entry name" value="L-aspartase-like"/>
    <property type="match status" value="1"/>
</dbReference>
<dbReference type="InterPro" id="IPR013539">
    <property type="entry name" value="PurB_C"/>
</dbReference>
<evidence type="ECO:0000259" key="5">
    <source>
        <dbReference type="Pfam" id="PF00206"/>
    </source>
</evidence>
<dbReference type="InterPro" id="IPR047136">
    <property type="entry name" value="PurB_bact"/>
</dbReference>
<evidence type="ECO:0000256" key="1">
    <source>
        <dbReference type="ARBA" id="ARBA00004706"/>
    </source>
</evidence>
<dbReference type="Pfam" id="PF08328">
    <property type="entry name" value="ASL_C"/>
    <property type="match status" value="1"/>
</dbReference>
<evidence type="ECO:0000259" key="6">
    <source>
        <dbReference type="Pfam" id="PF08328"/>
    </source>
</evidence>
<keyword evidence="7" id="KW-0456">Lyase</keyword>
<dbReference type="InterPro" id="IPR022761">
    <property type="entry name" value="Fumarate_lyase_N"/>
</dbReference>
<comment type="pathway">
    <text evidence="1">Purine metabolism; IMP biosynthesis via de novo pathway; 5-amino-1-(5-phospho-D-ribosyl)imidazole-4-carboxamide from 5-amino-1-(5-phospho-D-ribosyl)imidazole-4-carboxylate: step 2/2.</text>
</comment>
<dbReference type="Proteomes" id="UP000053904">
    <property type="component" value="Unassembled WGS sequence"/>
</dbReference>
<dbReference type="PROSITE" id="PS00163">
    <property type="entry name" value="FUMARATE_LYASES"/>
    <property type="match status" value="1"/>
</dbReference>
<accession>A0A101HIC0</accession>
<dbReference type="PANTHER" id="PTHR43411">
    <property type="entry name" value="ADENYLOSUCCINATE LYASE"/>
    <property type="match status" value="1"/>
</dbReference>
<name>A0A101HIC0_9BACT</name>
<dbReference type="GO" id="GO:0006188">
    <property type="term" value="P:IMP biosynthetic process"/>
    <property type="evidence" value="ECO:0007669"/>
    <property type="project" value="InterPro"/>
</dbReference>
<proteinExistence type="predicted"/>
<evidence type="ECO:0000256" key="3">
    <source>
        <dbReference type="ARBA" id="ARBA00022755"/>
    </source>
</evidence>
<keyword evidence="3" id="KW-0658">Purine biosynthesis</keyword>
<organism evidence="7 8">
    <name type="scientific">candidate division WS6 bacterium 34_10</name>
    <dbReference type="NCBI Taxonomy" id="1641389"/>
    <lineage>
        <taxon>Bacteria</taxon>
        <taxon>Candidatus Dojkabacteria</taxon>
    </lineage>
</organism>
<dbReference type="InterPro" id="IPR000362">
    <property type="entry name" value="Fumarate_lyase_fam"/>
</dbReference>
<dbReference type="InterPro" id="IPR008948">
    <property type="entry name" value="L-Aspartase-like"/>
</dbReference>
<comment type="function">
    <text evidence="4">Catalyzes two reactions in de novo purine nucleotide biosynthesis. Catalyzes the breakdown of 5-aminoimidazole- (N-succinylocarboxamide) ribotide (SAICAR or 2-[5-amino-1-(5-phospho-beta-D-ribosyl)imidazole-4-carboxamido]succinate) to 5-aminoimidazole-4-carboxamide ribotide (AICAR or 5-amino-1-(5-phospho-beta-D-ribosyl)imidazole-4-carboxamide) and fumarate, and of adenylosuccinate (ADS or N(6)-(1,2-dicarboxyethyl)-AMP) to adenosine monophosphate (AMP) and fumarate.</text>
</comment>
<protein>
    <submittedName>
        <fullName evidence="7">Adenylosuccinate lyase</fullName>
        <ecNumber evidence="7">4.3.2.2</ecNumber>
    </submittedName>
</protein>
<comment type="pathway">
    <text evidence="2">Purine metabolism; AMP biosynthesis via de novo pathway; AMP from IMP: step 2/2.</text>
</comment>
<dbReference type="InterPro" id="IPR020557">
    <property type="entry name" value="Fumarate_lyase_CS"/>
</dbReference>
<evidence type="ECO:0000256" key="2">
    <source>
        <dbReference type="ARBA" id="ARBA00004734"/>
    </source>
</evidence>
<sequence>MAEFKEPKEFSNLQAISSVDGRFRGNVEEVSEYFSEYATMKTRVELETEWLIHINEVIGDKEITQQQKNDLRKVYESFSIEDAQWIQDKDLEINHDTKSSEYFLRMKMEELGMEELAPLVHIGLTSADVDDNAVRLSVKRFEEEHSVDVRSSINNYIKKISLKYKDGIFLAKTHGRQAVPSTMGKEFANYYNRLVKIDKKLKGLKFEGKVTGAVGNWNALYDRYPDVNWIEVNRAFLEKFELEPNMFTTQILPYDNLVEYLHLTHQYNYVLINLAKDMWKYISEGYFELVPKEGEVGSSTMAHKVNPISFEGCESHLIISNGIIETLAKNLPTNRLQRDVTDKYMIRELGPVMANSILGYSMIYGGITNVEFNQTFASEELSQHWEILSEPMQTILRTHGYQDAYEVIKEKTRGKKLTEDEYMQLVDELRISKEAKKELQELRPDKYIGWAKDIVKKIK</sequence>
<feature type="domain" description="Fumarate lyase N-terminal" evidence="5">
    <location>
        <begin position="21"/>
        <end position="312"/>
    </location>
</feature>
<dbReference type="Gene3D" id="1.10.275.10">
    <property type="entry name" value="Fumarase/aspartase (N-terminal domain)"/>
    <property type="match status" value="1"/>
</dbReference>
<evidence type="ECO:0000313" key="7">
    <source>
        <dbReference type="EMBL" id="KUK77356.1"/>
    </source>
</evidence>
<dbReference type="EC" id="4.3.2.2" evidence="7"/>
<gene>
    <name evidence="7" type="ORF">XD93_0384</name>
</gene>